<dbReference type="AlphaFoldDB" id="A0A914BXL5"/>
<name>A0A914BXL5_9BILA</name>
<dbReference type="InterPro" id="IPR017853">
    <property type="entry name" value="GH"/>
</dbReference>
<accession>A0A914BXL5</accession>
<organism evidence="6 7">
    <name type="scientific">Acrobeloides nanus</name>
    <dbReference type="NCBI Taxonomy" id="290746"/>
    <lineage>
        <taxon>Eukaryota</taxon>
        <taxon>Metazoa</taxon>
        <taxon>Ecdysozoa</taxon>
        <taxon>Nematoda</taxon>
        <taxon>Chromadorea</taxon>
        <taxon>Rhabditida</taxon>
        <taxon>Tylenchina</taxon>
        <taxon>Cephalobomorpha</taxon>
        <taxon>Cephaloboidea</taxon>
        <taxon>Cephalobidae</taxon>
        <taxon>Acrobeloides</taxon>
    </lineage>
</organism>
<evidence type="ECO:0000313" key="6">
    <source>
        <dbReference type="Proteomes" id="UP000887540"/>
    </source>
</evidence>
<evidence type="ECO:0000256" key="1">
    <source>
        <dbReference type="ARBA" id="ARBA00022801"/>
    </source>
</evidence>
<dbReference type="Proteomes" id="UP000887540">
    <property type="component" value="Unplaced"/>
</dbReference>
<evidence type="ECO:0000256" key="4">
    <source>
        <dbReference type="RuleBase" id="RU004453"/>
    </source>
</evidence>
<dbReference type="GO" id="GO:0004568">
    <property type="term" value="F:chitinase activity"/>
    <property type="evidence" value="ECO:0007669"/>
    <property type="project" value="UniProtKB-ARBA"/>
</dbReference>
<feature type="domain" description="GH18" evidence="5">
    <location>
        <begin position="1"/>
        <end position="116"/>
    </location>
</feature>
<dbReference type="Gene3D" id="3.20.20.80">
    <property type="entry name" value="Glycosidases"/>
    <property type="match status" value="1"/>
</dbReference>
<keyword evidence="6" id="KW-1185">Reference proteome</keyword>
<dbReference type="SUPFAM" id="SSF51445">
    <property type="entry name" value="(Trans)glycosidases"/>
    <property type="match status" value="1"/>
</dbReference>
<dbReference type="PANTHER" id="PTHR46073:SF4">
    <property type="entry name" value="GH18 DOMAIN-CONTAINING PROTEIN"/>
    <property type="match status" value="1"/>
</dbReference>
<keyword evidence="1 3" id="KW-0378">Hydrolase</keyword>
<evidence type="ECO:0000256" key="2">
    <source>
        <dbReference type="ARBA" id="ARBA00023295"/>
    </source>
</evidence>
<comment type="similarity">
    <text evidence="4">Belongs to the glycosyl hydrolase 18 family.</text>
</comment>
<dbReference type="PANTHER" id="PTHR46073">
    <property type="entry name" value="CHITINASE"/>
    <property type="match status" value="1"/>
</dbReference>
<dbReference type="Pfam" id="PF00704">
    <property type="entry name" value="Glyco_hydro_18"/>
    <property type="match status" value="1"/>
</dbReference>
<evidence type="ECO:0000256" key="3">
    <source>
        <dbReference type="RuleBase" id="RU000489"/>
    </source>
</evidence>
<evidence type="ECO:0000313" key="7">
    <source>
        <dbReference type="WBParaSite" id="ACRNAN_Path_1233.g4817.t1"/>
    </source>
</evidence>
<dbReference type="GO" id="GO:0006032">
    <property type="term" value="P:chitin catabolic process"/>
    <property type="evidence" value="ECO:0007669"/>
    <property type="project" value="UniProtKB-ARBA"/>
</dbReference>
<proteinExistence type="inferred from homology"/>
<protein>
    <submittedName>
        <fullName evidence="7">GH18 domain-containing protein</fullName>
    </submittedName>
</protein>
<dbReference type="InterPro" id="IPR001223">
    <property type="entry name" value="Glyco_hydro18_cat"/>
</dbReference>
<dbReference type="InterPro" id="IPR001579">
    <property type="entry name" value="Glyco_hydro_18_chit_AS"/>
</dbReference>
<evidence type="ECO:0000259" key="5">
    <source>
        <dbReference type="PROSITE" id="PS51910"/>
    </source>
</evidence>
<keyword evidence="2 3" id="KW-0326">Glycosidase</keyword>
<dbReference type="PROSITE" id="PS51910">
    <property type="entry name" value="GH18_2"/>
    <property type="match status" value="1"/>
</dbReference>
<dbReference type="PROSITE" id="PS01095">
    <property type="entry name" value="GH18_1"/>
    <property type="match status" value="1"/>
</dbReference>
<dbReference type="WBParaSite" id="ACRNAN_Path_1233.g4817.t1">
    <property type="protein sequence ID" value="ACRNAN_Path_1233.g4817.t1"/>
    <property type="gene ID" value="ACRNAN_Path_1233.g4817"/>
</dbReference>
<sequence>MTHIIYAFVQVHPNGSVIPVNYDITRFNWAQQAKSASNPNLKIMFSIGGENSPYISPILNNSASFNVFVSSIVNVIHTYGLDGVDIDWEFPASAADRSNYVVLMQQLCSALQNLQV</sequence>
<reference evidence="7" key="1">
    <citation type="submission" date="2022-11" db="UniProtKB">
        <authorList>
            <consortium name="WormBaseParasite"/>
        </authorList>
    </citation>
    <scope>IDENTIFICATION</scope>
</reference>
<dbReference type="GO" id="GO:0005975">
    <property type="term" value="P:carbohydrate metabolic process"/>
    <property type="evidence" value="ECO:0007669"/>
    <property type="project" value="InterPro"/>
</dbReference>